<protein>
    <recommendedName>
        <fullName evidence="5">30S ribosomal protein 3, chloroplastic</fullName>
    </recommendedName>
</protein>
<dbReference type="InterPro" id="IPR006924">
    <property type="entry name" value="Ribosomal_cS23-like"/>
</dbReference>
<accession>Q7XYN0</accession>
<dbReference type="GO" id="GO:0006412">
    <property type="term" value="P:translation"/>
    <property type="evidence" value="ECO:0007669"/>
    <property type="project" value="InterPro"/>
</dbReference>
<evidence type="ECO:0000256" key="5">
    <source>
        <dbReference type="ARBA" id="ARBA00035379"/>
    </source>
</evidence>
<name>Q7XYN0_BIGNA</name>
<evidence type="ECO:0000256" key="2">
    <source>
        <dbReference type="ARBA" id="ARBA00011458"/>
    </source>
</evidence>
<keyword evidence="3" id="KW-0689">Ribosomal protein</keyword>
<sequence>MQTMAPPLLPSPSARKNNILLKASLLTSAALTLLIVFSSINGGSLQSGVATRSRVPLMNIVAPRNFMRTSRNMVKPNAGIGFLNVEDGVDSLIGDLREGETLDGDELRQPSSWDEYKAFVAETGGPSLEDEQAGEIMETAPVETSYGLNVLWLEKHIALAVDEIYPGNKRIPLTTFHLWPQTDAWEDIKSIMESKSWIAEASTINVLNQATEIINFWQEQHSTADAREKFPDVVLRGTEQAEGTMMDSESVDSLMTVEDGDKSQSYSDIPQITLKQAAGFEELLADTPWYRDPEAEGHGILAQECGRCLYQNCKDLQASVPSKMPGRSNSLLIAADLILFRSR</sequence>
<dbReference type="EMBL" id="AY267650">
    <property type="protein sequence ID" value="AAP79164.1"/>
    <property type="molecule type" value="mRNA"/>
</dbReference>
<evidence type="ECO:0000256" key="1">
    <source>
        <dbReference type="ARBA" id="ARBA00008561"/>
    </source>
</evidence>
<dbReference type="Pfam" id="PF04839">
    <property type="entry name" value="PSRP-3_Ycf65"/>
    <property type="match status" value="1"/>
</dbReference>
<dbReference type="PANTHER" id="PTHR35108">
    <property type="entry name" value="30S RIBOSOMAL PROTEIN 3, CHLOROPLASTIC"/>
    <property type="match status" value="1"/>
</dbReference>
<dbReference type="InterPro" id="IPR038447">
    <property type="entry name" value="PSRP-3/Ycf65_sf"/>
</dbReference>
<evidence type="ECO:0000313" key="6">
    <source>
        <dbReference type="EMBL" id="AAP79164.1"/>
    </source>
</evidence>
<keyword evidence="4" id="KW-0687">Ribonucleoprotein</keyword>
<dbReference type="GO" id="GO:1990904">
    <property type="term" value="C:ribonucleoprotein complex"/>
    <property type="evidence" value="ECO:0007669"/>
    <property type="project" value="UniProtKB-KW"/>
</dbReference>
<organism evidence="6">
    <name type="scientific">Bigelowiella natans</name>
    <name type="common">Pedinomonas minutissima</name>
    <name type="synonym">Chlorarachnion sp. (strain CCMP621)</name>
    <dbReference type="NCBI Taxonomy" id="227086"/>
    <lineage>
        <taxon>Eukaryota</taxon>
        <taxon>Sar</taxon>
        <taxon>Rhizaria</taxon>
        <taxon>Cercozoa</taxon>
        <taxon>Chlorarachniophyceae</taxon>
        <taxon>Bigelowiella</taxon>
    </lineage>
</organism>
<comment type="similarity">
    <text evidence="1">Belongs to the chloroplast-specific ribosomal protein cS23 family.</text>
</comment>
<dbReference type="AlphaFoldDB" id="Q7XYN0"/>
<dbReference type="GO" id="GO:0003735">
    <property type="term" value="F:structural constituent of ribosome"/>
    <property type="evidence" value="ECO:0007669"/>
    <property type="project" value="InterPro"/>
</dbReference>
<proteinExistence type="evidence at transcript level"/>
<evidence type="ECO:0000256" key="3">
    <source>
        <dbReference type="ARBA" id="ARBA00022980"/>
    </source>
</evidence>
<dbReference type="Gene3D" id="3.30.390.140">
    <property type="match status" value="1"/>
</dbReference>
<evidence type="ECO:0000256" key="4">
    <source>
        <dbReference type="ARBA" id="ARBA00023274"/>
    </source>
</evidence>
<reference evidence="6" key="1">
    <citation type="journal article" date="2003" name="Proc. Natl. Acad. Sci. U.S.A.">
        <title>Lateral gene transfer and the evolution of plastid-targeted proteins in the secondary plastid-containing alga Bigelowiella natans.</title>
        <authorList>
            <person name="Archibald J.M."/>
            <person name="Rogers M.B."/>
            <person name="Toop M."/>
            <person name="Ishida K."/>
            <person name="Keeling P.J."/>
        </authorList>
    </citation>
    <scope>NUCLEOTIDE SEQUENCE</scope>
    <source>
        <strain evidence="6">CCMP 621</strain>
    </source>
</reference>
<comment type="subunit">
    <text evidence="2">Part of the 30S ribosomal subunit.</text>
</comment>
<dbReference type="GO" id="GO:0005840">
    <property type="term" value="C:ribosome"/>
    <property type="evidence" value="ECO:0007669"/>
    <property type="project" value="UniProtKB-KW"/>
</dbReference>
<dbReference type="PANTHER" id="PTHR35108:SF1">
    <property type="entry name" value="OS04G0461100 PROTEIN"/>
    <property type="match status" value="1"/>
</dbReference>